<keyword evidence="2" id="KW-1185">Reference proteome</keyword>
<reference evidence="1" key="1">
    <citation type="submission" date="2021-03" db="EMBL/GenBank/DDBJ databases">
        <title>Draft genome sequence of rust myrtle Austropuccinia psidii MF-1, a brazilian biotype.</title>
        <authorList>
            <person name="Quecine M.C."/>
            <person name="Pachon D.M.R."/>
            <person name="Bonatelli M.L."/>
            <person name="Correr F.H."/>
            <person name="Franceschini L.M."/>
            <person name="Leite T.F."/>
            <person name="Margarido G.R.A."/>
            <person name="Almeida C.A."/>
            <person name="Ferrarezi J.A."/>
            <person name="Labate C.A."/>
        </authorList>
    </citation>
    <scope>NUCLEOTIDE SEQUENCE</scope>
    <source>
        <strain evidence="1">MF-1</strain>
    </source>
</reference>
<comment type="caution">
    <text evidence="1">The sequence shown here is derived from an EMBL/GenBank/DDBJ whole genome shotgun (WGS) entry which is preliminary data.</text>
</comment>
<evidence type="ECO:0000313" key="2">
    <source>
        <dbReference type="Proteomes" id="UP000765509"/>
    </source>
</evidence>
<dbReference type="AlphaFoldDB" id="A0A9Q3H2H1"/>
<sequence>MLRWQIALQKYRGSIKIAHKSGNIHKNADGLSTWELPNTPDNPPHVPTNAEPQNPMGGINIPDVETEFFEEVRESHNQDNNFQIIISHLEIDCKYASLASYLDYIGETSYDNGRFHLFDDILYHMLKSTCVMVLCS</sequence>
<name>A0A9Q3H2H1_9BASI</name>
<organism evidence="1 2">
    <name type="scientific">Austropuccinia psidii MF-1</name>
    <dbReference type="NCBI Taxonomy" id="1389203"/>
    <lineage>
        <taxon>Eukaryota</taxon>
        <taxon>Fungi</taxon>
        <taxon>Dikarya</taxon>
        <taxon>Basidiomycota</taxon>
        <taxon>Pucciniomycotina</taxon>
        <taxon>Pucciniomycetes</taxon>
        <taxon>Pucciniales</taxon>
        <taxon>Sphaerophragmiaceae</taxon>
        <taxon>Austropuccinia</taxon>
    </lineage>
</organism>
<evidence type="ECO:0000313" key="1">
    <source>
        <dbReference type="EMBL" id="MBW0488831.1"/>
    </source>
</evidence>
<dbReference type="EMBL" id="AVOT02009786">
    <property type="protein sequence ID" value="MBW0488831.1"/>
    <property type="molecule type" value="Genomic_DNA"/>
</dbReference>
<dbReference type="Proteomes" id="UP000765509">
    <property type="component" value="Unassembled WGS sequence"/>
</dbReference>
<proteinExistence type="predicted"/>
<protein>
    <submittedName>
        <fullName evidence="1">Uncharacterized protein</fullName>
    </submittedName>
</protein>
<accession>A0A9Q3H2H1</accession>
<gene>
    <name evidence="1" type="ORF">O181_028546</name>
</gene>